<comment type="pathway">
    <text evidence="1 11">Purine metabolism; 7-cyano-7-deazaguanine biosynthesis.</text>
</comment>
<evidence type="ECO:0000256" key="6">
    <source>
        <dbReference type="ARBA" id="ARBA00022833"/>
    </source>
</evidence>
<dbReference type="Proteomes" id="UP001161390">
    <property type="component" value="Unassembled WGS sequence"/>
</dbReference>
<gene>
    <name evidence="11 12" type="primary">queC</name>
    <name evidence="12" type="ORF">GCM10007854_10740</name>
</gene>
<evidence type="ECO:0000256" key="2">
    <source>
        <dbReference type="ARBA" id="ARBA00022598"/>
    </source>
</evidence>
<evidence type="ECO:0000256" key="8">
    <source>
        <dbReference type="ARBA" id="ARBA00037993"/>
    </source>
</evidence>
<feature type="binding site" evidence="11">
    <location>
        <position position="212"/>
    </location>
    <ligand>
        <name>Zn(2+)</name>
        <dbReference type="ChEBI" id="CHEBI:29105"/>
    </ligand>
</feature>
<evidence type="ECO:0000256" key="10">
    <source>
        <dbReference type="ARBA" id="ARBA00047890"/>
    </source>
</evidence>
<keyword evidence="2 11" id="KW-0436">Ligase</keyword>
<comment type="similarity">
    <text evidence="8 11">Belongs to the QueC family.</text>
</comment>
<evidence type="ECO:0000256" key="4">
    <source>
        <dbReference type="ARBA" id="ARBA00022741"/>
    </source>
</evidence>
<evidence type="ECO:0000313" key="12">
    <source>
        <dbReference type="EMBL" id="GLQ20119.1"/>
    </source>
</evidence>
<keyword evidence="7 11" id="KW-0067">ATP-binding</keyword>
<dbReference type="Pfam" id="PF06508">
    <property type="entry name" value="QueC"/>
    <property type="match status" value="1"/>
</dbReference>
<protein>
    <recommendedName>
        <fullName evidence="9 11">7-cyano-7-deazaguanine synthase</fullName>
        <ecNumber evidence="9 11">6.3.4.20</ecNumber>
    </recommendedName>
    <alternativeName>
        <fullName evidence="11">7-cyano-7-carbaguanine synthase</fullName>
    </alternativeName>
    <alternativeName>
        <fullName evidence="11">PreQ(0) synthase</fullName>
    </alternativeName>
    <alternativeName>
        <fullName evidence="11">Queuosine biosynthesis protein QueC</fullName>
    </alternativeName>
</protein>
<keyword evidence="3 11" id="KW-0479">Metal-binding</keyword>
<comment type="caution">
    <text evidence="12">The sequence shown here is derived from an EMBL/GenBank/DDBJ whole genome shotgun (WGS) entry which is preliminary data.</text>
</comment>
<feature type="binding site" evidence="11">
    <location>
        <position position="194"/>
    </location>
    <ligand>
        <name>Zn(2+)</name>
        <dbReference type="ChEBI" id="CHEBI:29105"/>
    </ligand>
</feature>
<evidence type="ECO:0000256" key="5">
    <source>
        <dbReference type="ARBA" id="ARBA00022785"/>
    </source>
</evidence>
<dbReference type="InterPro" id="IPR018317">
    <property type="entry name" value="QueC"/>
</dbReference>
<dbReference type="PIRSF" id="PIRSF006293">
    <property type="entry name" value="ExsB"/>
    <property type="match status" value="1"/>
</dbReference>
<feature type="binding site" evidence="11">
    <location>
        <position position="209"/>
    </location>
    <ligand>
        <name>Zn(2+)</name>
        <dbReference type="ChEBI" id="CHEBI:29105"/>
    </ligand>
</feature>
<accession>A0ABQ5UXU0</accession>
<sequence>MAGVLFSGGQDSATVLAWALERFDHVETIGFSYGQRHGVEMEVRTAFLQSLQTQFPHWGDRLGEDHVVDLAGFGAISETALTRDRAIDTLASGLPNTFVPGRNLVFLTYAAAIGWRRGFSDLVAGMCEADFSGYPDCRKATLDAQMDAISLGLDKPFTLHSPLMTRSKAQAWTLAEELGGRSFVELVRTGSHTCYVGERGEEKSWGYGCGVCPACELRAKGWAEYAAS</sequence>
<comment type="cofactor">
    <cofactor evidence="11">
        <name>Zn(2+)</name>
        <dbReference type="ChEBI" id="CHEBI:29105"/>
    </cofactor>
    <text evidence="11">Binds 1 zinc ion per subunit.</text>
</comment>
<organism evidence="12 13">
    <name type="scientific">Algimonas porphyrae</name>
    <dbReference type="NCBI Taxonomy" id="1128113"/>
    <lineage>
        <taxon>Bacteria</taxon>
        <taxon>Pseudomonadati</taxon>
        <taxon>Pseudomonadota</taxon>
        <taxon>Alphaproteobacteria</taxon>
        <taxon>Maricaulales</taxon>
        <taxon>Robiginitomaculaceae</taxon>
        <taxon>Algimonas</taxon>
    </lineage>
</organism>
<evidence type="ECO:0000256" key="7">
    <source>
        <dbReference type="ARBA" id="ARBA00022840"/>
    </source>
</evidence>
<dbReference type="NCBIfam" id="TIGR00364">
    <property type="entry name" value="7-cyano-7-deazaguanine synthase QueC"/>
    <property type="match status" value="1"/>
</dbReference>
<feature type="binding site" evidence="11">
    <location>
        <begin position="6"/>
        <end position="16"/>
    </location>
    <ligand>
        <name>ATP</name>
        <dbReference type="ChEBI" id="CHEBI:30616"/>
    </ligand>
</feature>
<dbReference type="InterPro" id="IPR014729">
    <property type="entry name" value="Rossmann-like_a/b/a_fold"/>
</dbReference>
<dbReference type="PANTHER" id="PTHR42914:SF1">
    <property type="entry name" value="7-CYANO-7-DEAZAGUANINE SYNTHASE"/>
    <property type="match status" value="1"/>
</dbReference>
<evidence type="ECO:0000256" key="9">
    <source>
        <dbReference type="ARBA" id="ARBA00039149"/>
    </source>
</evidence>
<proteinExistence type="inferred from homology"/>
<dbReference type="PANTHER" id="PTHR42914">
    <property type="entry name" value="7-CYANO-7-DEAZAGUANINE SYNTHASE"/>
    <property type="match status" value="1"/>
</dbReference>
<evidence type="ECO:0000256" key="11">
    <source>
        <dbReference type="HAMAP-Rule" id="MF_01633"/>
    </source>
</evidence>
<keyword evidence="13" id="KW-1185">Reference proteome</keyword>
<comment type="catalytic activity">
    <reaction evidence="10 11">
        <text>7-carboxy-7-carbaguanine + NH4(+) + 2 ATP = 7-cyano-7-carbaguanine + 2 AMP + 2 diphosphate + 2 H(+)</text>
        <dbReference type="Rhea" id="RHEA:27982"/>
        <dbReference type="ChEBI" id="CHEBI:15378"/>
        <dbReference type="ChEBI" id="CHEBI:28938"/>
        <dbReference type="ChEBI" id="CHEBI:30616"/>
        <dbReference type="ChEBI" id="CHEBI:33019"/>
        <dbReference type="ChEBI" id="CHEBI:45075"/>
        <dbReference type="ChEBI" id="CHEBI:61036"/>
        <dbReference type="ChEBI" id="CHEBI:456215"/>
        <dbReference type="EC" id="6.3.4.20"/>
    </reaction>
</comment>
<feature type="binding site" evidence="11">
    <location>
        <position position="215"/>
    </location>
    <ligand>
        <name>Zn(2+)</name>
        <dbReference type="ChEBI" id="CHEBI:29105"/>
    </ligand>
</feature>
<dbReference type="Gene3D" id="3.40.50.620">
    <property type="entry name" value="HUPs"/>
    <property type="match status" value="1"/>
</dbReference>
<evidence type="ECO:0000313" key="13">
    <source>
        <dbReference type="Proteomes" id="UP001161390"/>
    </source>
</evidence>
<evidence type="ECO:0000256" key="1">
    <source>
        <dbReference type="ARBA" id="ARBA00005061"/>
    </source>
</evidence>
<dbReference type="SUPFAM" id="SSF52402">
    <property type="entry name" value="Adenine nucleotide alpha hydrolases-like"/>
    <property type="match status" value="1"/>
</dbReference>
<dbReference type="EMBL" id="BSNJ01000002">
    <property type="protein sequence ID" value="GLQ20119.1"/>
    <property type="molecule type" value="Genomic_DNA"/>
</dbReference>
<keyword evidence="5 11" id="KW-0671">Queuosine biosynthesis</keyword>
<name>A0ABQ5UXU0_9PROT</name>
<reference evidence="12" key="2">
    <citation type="submission" date="2023-01" db="EMBL/GenBank/DDBJ databases">
        <title>Draft genome sequence of Algimonas porphyrae strain NBRC 108216.</title>
        <authorList>
            <person name="Sun Q."/>
            <person name="Mori K."/>
        </authorList>
    </citation>
    <scope>NUCLEOTIDE SEQUENCE</scope>
    <source>
        <strain evidence="12">NBRC 108216</strain>
    </source>
</reference>
<reference evidence="12" key="1">
    <citation type="journal article" date="2014" name="Int. J. Syst. Evol. Microbiol.">
        <title>Complete genome of a new Firmicutes species belonging to the dominant human colonic microbiota ('Ruminococcus bicirculans') reveals two chromosomes and a selective capacity to utilize plant glucans.</title>
        <authorList>
            <consortium name="NISC Comparative Sequencing Program"/>
            <person name="Wegmann U."/>
            <person name="Louis P."/>
            <person name="Goesmann A."/>
            <person name="Henrissat B."/>
            <person name="Duncan S.H."/>
            <person name="Flint H.J."/>
        </authorList>
    </citation>
    <scope>NUCLEOTIDE SEQUENCE</scope>
    <source>
        <strain evidence="12">NBRC 108216</strain>
    </source>
</reference>
<dbReference type="EC" id="6.3.4.20" evidence="9 11"/>
<keyword evidence="6 11" id="KW-0862">Zinc</keyword>
<keyword evidence="4 11" id="KW-0547">Nucleotide-binding</keyword>
<dbReference type="HAMAP" id="MF_01633">
    <property type="entry name" value="QueC"/>
    <property type="match status" value="1"/>
</dbReference>
<dbReference type="CDD" id="cd01995">
    <property type="entry name" value="QueC-like"/>
    <property type="match status" value="1"/>
</dbReference>
<evidence type="ECO:0000256" key="3">
    <source>
        <dbReference type="ARBA" id="ARBA00022723"/>
    </source>
</evidence>
<comment type="function">
    <text evidence="11">Catalyzes the ATP-dependent conversion of 7-carboxy-7-deazaguanine (CDG) to 7-cyano-7-deazaguanine (preQ(0)).</text>
</comment>